<reference evidence="6 7" key="1">
    <citation type="submission" date="2016-04" db="EMBL/GenBank/DDBJ databases">
        <authorList>
            <person name="Chen L."/>
            <person name="Zhuang W."/>
            <person name="Wang G."/>
        </authorList>
    </citation>
    <scope>NUCLEOTIDE SEQUENCE [LARGE SCALE GENOMIC DNA]</scope>
    <source>
        <strain evidence="7">GR20</strain>
    </source>
</reference>
<dbReference type="Pfam" id="PF00691">
    <property type="entry name" value="OmpA"/>
    <property type="match status" value="1"/>
</dbReference>
<dbReference type="InterPro" id="IPR036737">
    <property type="entry name" value="OmpA-like_sf"/>
</dbReference>
<dbReference type="EMBL" id="LWBO01000007">
    <property type="protein sequence ID" value="OQP50152.1"/>
    <property type="molecule type" value="Genomic_DNA"/>
</dbReference>
<organism evidence="6 7">
    <name type="scientific">Niastella koreensis</name>
    <dbReference type="NCBI Taxonomy" id="354356"/>
    <lineage>
        <taxon>Bacteria</taxon>
        <taxon>Pseudomonadati</taxon>
        <taxon>Bacteroidota</taxon>
        <taxon>Chitinophagia</taxon>
        <taxon>Chitinophagales</taxon>
        <taxon>Chitinophagaceae</taxon>
        <taxon>Niastella</taxon>
    </lineage>
</organism>
<feature type="domain" description="OmpA-like" evidence="5">
    <location>
        <begin position="555"/>
        <end position="676"/>
    </location>
</feature>
<evidence type="ECO:0000259" key="5">
    <source>
        <dbReference type="PROSITE" id="PS51123"/>
    </source>
</evidence>
<dbReference type="InterPro" id="IPR011659">
    <property type="entry name" value="WD40"/>
</dbReference>
<dbReference type="PANTHER" id="PTHR30329:SF21">
    <property type="entry name" value="LIPOPROTEIN YIAD-RELATED"/>
    <property type="match status" value="1"/>
</dbReference>
<keyword evidence="7" id="KW-1185">Reference proteome</keyword>
<dbReference type="SUPFAM" id="SSF49478">
    <property type="entry name" value="Cna protein B-type domain"/>
    <property type="match status" value="1"/>
</dbReference>
<dbReference type="Pfam" id="PF13620">
    <property type="entry name" value="CarboxypepD_reg"/>
    <property type="match status" value="1"/>
</dbReference>
<comment type="subcellular location">
    <subcellularLocation>
        <location evidence="1">Cell outer membrane</location>
    </subcellularLocation>
</comment>
<evidence type="ECO:0000256" key="3">
    <source>
        <dbReference type="ARBA" id="ARBA00023237"/>
    </source>
</evidence>
<dbReference type="CDD" id="cd07185">
    <property type="entry name" value="OmpA_C-like"/>
    <property type="match status" value="1"/>
</dbReference>
<dbReference type="Pfam" id="PF07676">
    <property type="entry name" value="PD40"/>
    <property type="match status" value="1"/>
</dbReference>
<dbReference type="Gene3D" id="3.30.1330.60">
    <property type="entry name" value="OmpA-like domain"/>
    <property type="match status" value="1"/>
</dbReference>
<dbReference type="PANTHER" id="PTHR30329">
    <property type="entry name" value="STATOR ELEMENT OF FLAGELLAR MOTOR COMPLEX"/>
    <property type="match status" value="1"/>
</dbReference>
<dbReference type="InterPro" id="IPR006664">
    <property type="entry name" value="OMP_bac"/>
</dbReference>
<name>A0ABX3NZU0_9BACT</name>
<evidence type="ECO:0000256" key="4">
    <source>
        <dbReference type="PROSITE-ProRule" id="PRU00473"/>
    </source>
</evidence>
<keyword evidence="2 4" id="KW-0472">Membrane</keyword>
<evidence type="ECO:0000313" key="7">
    <source>
        <dbReference type="Proteomes" id="UP000192277"/>
    </source>
</evidence>
<dbReference type="PROSITE" id="PS51123">
    <property type="entry name" value="OMPA_2"/>
    <property type="match status" value="1"/>
</dbReference>
<dbReference type="SUPFAM" id="SSF48452">
    <property type="entry name" value="TPR-like"/>
    <property type="match status" value="1"/>
</dbReference>
<accession>A0ABX3NZU0</accession>
<dbReference type="Gene3D" id="1.25.40.10">
    <property type="entry name" value="Tetratricopeptide repeat domain"/>
    <property type="match status" value="1"/>
</dbReference>
<comment type="caution">
    <text evidence="6">The sequence shown here is derived from an EMBL/GenBank/DDBJ whole genome shotgun (WGS) entry which is preliminary data.</text>
</comment>
<dbReference type="InterPro" id="IPR050330">
    <property type="entry name" value="Bact_OuterMem_StrucFunc"/>
</dbReference>
<dbReference type="Gene3D" id="2.60.40.1120">
    <property type="entry name" value="Carboxypeptidase-like, regulatory domain"/>
    <property type="match status" value="1"/>
</dbReference>
<protein>
    <recommendedName>
        <fullName evidence="5">OmpA-like domain-containing protein</fullName>
    </recommendedName>
</protein>
<gene>
    <name evidence="6" type="ORF">A4D02_27360</name>
</gene>
<dbReference type="SUPFAM" id="SSF103088">
    <property type="entry name" value="OmpA-like"/>
    <property type="match status" value="1"/>
</dbReference>
<evidence type="ECO:0000313" key="6">
    <source>
        <dbReference type="EMBL" id="OQP50152.1"/>
    </source>
</evidence>
<dbReference type="PRINTS" id="PR01021">
    <property type="entry name" value="OMPADOMAIN"/>
</dbReference>
<proteinExistence type="predicted"/>
<dbReference type="InterPro" id="IPR011990">
    <property type="entry name" value="TPR-like_helical_dom_sf"/>
</dbReference>
<dbReference type="Proteomes" id="UP000192277">
    <property type="component" value="Unassembled WGS sequence"/>
</dbReference>
<evidence type="ECO:0000256" key="2">
    <source>
        <dbReference type="ARBA" id="ARBA00023136"/>
    </source>
</evidence>
<dbReference type="InterPro" id="IPR006665">
    <property type="entry name" value="OmpA-like"/>
</dbReference>
<evidence type="ECO:0000256" key="1">
    <source>
        <dbReference type="ARBA" id="ARBA00004442"/>
    </source>
</evidence>
<keyword evidence="3" id="KW-0998">Cell outer membrane</keyword>
<sequence>MSTFLQFKFRPLAGRFVGLLVAGICWLPLRSQQVVHKSPLQLADQYFEAGEYYTAAYLYEQYLKTSERNINARTFTTYAKKGTAAEGVQNRPRAGILYKEAESYRLAHYWIKADSAYKKCTDNNDALYWSAVCERSLENYDAAEENLRKYLSTAGTNGQFKDAAEKELQTLQYIRSQLAASGAGQVTSSKIKTPGSFEKGAFAVRAVSSNRYLVSSTKTDTAKVRGGNPHTSRMFFGTLKNDSLDQLTPVVLPVAGIADNQGVASFTADGNRIYFTQWKKDKGRIVSNIYYIVKHGDSGWTRPVLLPGVNIDGYSSKQPFCSADGIYLYYASDRPGGSGGFDIWYAQIYEDGSAGSSVNAGPGINTAGDEQAPFYHTSSGAMVFATNGRPGMGGYDLFWVRGSDKAWGEPRNMGYPINSSRDDIYFFAPEDSALLARAIVGSDRGTGCCLENYLIKRSSANKRLTGLVRDHKDNAPVADATIVLTDPSGKTWTTKTDDKGSYLFDTIHNDYSKYRISVTKQYYKDTADVVKINDTAEVSLFTDQLANTDMYIDKRIILSVENVVIVYFDFDKSKLKSEAENKLDSVCLVLAQFPSATIQISAYTDGKGTEEYNKKLSDRRARSCARYFIHKGIKASRITFESFGACCPLELELIDGRDNPDGRSRNRRALINITKG</sequence>